<dbReference type="PANTHER" id="PTHR47561:SF1">
    <property type="entry name" value="POLYSACCHARIDE DEACETYLASE FAMILY PROTEIN (AFU_ORTHOLOGUE AFUA_6G05030)"/>
    <property type="match status" value="1"/>
</dbReference>
<evidence type="ECO:0000313" key="3">
    <source>
        <dbReference type="Proteomes" id="UP000010866"/>
    </source>
</evidence>
<name>L0KXJ1_METHD</name>
<dbReference type="Proteomes" id="UP000010866">
    <property type="component" value="Chromosome"/>
</dbReference>
<dbReference type="SUPFAM" id="SSF88713">
    <property type="entry name" value="Glycoside hydrolase/deacetylase"/>
    <property type="match status" value="1"/>
</dbReference>
<dbReference type="AlphaFoldDB" id="L0KXJ1"/>
<keyword evidence="2" id="KW-0624">Polysaccharide degradation</keyword>
<accession>L0KXJ1</accession>
<dbReference type="Pfam" id="PF01522">
    <property type="entry name" value="Polysacc_deac_1"/>
    <property type="match status" value="1"/>
</dbReference>
<gene>
    <name evidence="2" type="ordered locus">Metho_0511</name>
</gene>
<dbReference type="KEGG" id="mhz:Metho_0511"/>
<feature type="domain" description="NodB homology" evidence="1">
    <location>
        <begin position="3"/>
        <end position="128"/>
    </location>
</feature>
<protein>
    <submittedName>
        <fullName evidence="2">Putative xylanase/chitin deacetylase</fullName>
    </submittedName>
</protein>
<reference evidence="3" key="1">
    <citation type="submission" date="2012-02" db="EMBL/GenBank/DDBJ databases">
        <title>Complete sequence of chromosome of Methanomethylovorans hollandica DSM 15978.</title>
        <authorList>
            <person name="Lucas S."/>
            <person name="Copeland A."/>
            <person name="Lapidus A."/>
            <person name="Glavina del Rio T."/>
            <person name="Dalin E."/>
            <person name="Tice H."/>
            <person name="Bruce D."/>
            <person name="Goodwin L."/>
            <person name="Pitluck S."/>
            <person name="Peters L."/>
            <person name="Mikhailova N."/>
            <person name="Held B."/>
            <person name="Kyrpides N."/>
            <person name="Mavromatis K."/>
            <person name="Ivanova N."/>
            <person name="Brettin T."/>
            <person name="Detter J.C."/>
            <person name="Han C."/>
            <person name="Larimer F."/>
            <person name="Land M."/>
            <person name="Hauser L."/>
            <person name="Markowitz V."/>
            <person name="Cheng J.-F."/>
            <person name="Hugenholtz P."/>
            <person name="Woyke T."/>
            <person name="Wu D."/>
            <person name="Spring S."/>
            <person name="Schroeder M."/>
            <person name="Brambilla E."/>
            <person name="Klenk H.-P."/>
            <person name="Eisen J.A."/>
        </authorList>
    </citation>
    <scope>NUCLEOTIDE SEQUENCE [LARGE SCALE GENOMIC DNA]</scope>
    <source>
        <strain evidence="3">DSM 15978 / NBRC 107637 / DMS1</strain>
    </source>
</reference>
<dbReference type="GO" id="GO:0045493">
    <property type="term" value="P:xylan catabolic process"/>
    <property type="evidence" value="ECO:0007669"/>
    <property type="project" value="UniProtKB-KW"/>
</dbReference>
<dbReference type="EMBL" id="CP003362">
    <property type="protein sequence ID" value="AGB48778.1"/>
    <property type="molecule type" value="Genomic_DNA"/>
</dbReference>
<keyword evidence="2" id="KW-0119">Carbohydrate metabolism</keyword>
<evidence type="ECO:0000313" key="2">
    <source>
        <dbReference type="EMBL" id="AGB48778.1"/>
    </source>
</evidence>
<dbReference type="InterPro" id="IPR002509">
    <property type="entry name" value="NODB_dom"/>
</dbReference>
<dbReference type="GO" id="GO:0016810">
    <property type="term" value="F:hydrolase activity, acting on carbon-nitrogen (but not peptide) bonds"/>
    <property type="evidence" value="ECO:0007669"/>
    <property type="project" value="InterPro"/>
</dbReference>
<dbReference type="GO" id="GO:0016798">
    <property type="term" value="F:hydrolase activity, acting on glycosyl bonds"/>
    <property type="evidence" value="ECO:0007669"/>
    <property type="project" value="UniProtKB-KW"/>
</dbReference>
<dbReference type="Gene3D" id="3.20.20.370">
    <property type="entry name" value="Glycoside hydrolase/deacetylase"/>
    <property type="match status" value="1"/>
</dbReference>
<sequence length="248" mass="28316">MKRIAITIDVEQDCPPFLETMRGIEEGLPRLMELFWNKEIKTTFFTTGKVAELYPEAIERIPEDGHELGCHGYAHERFDRVNKEQAGIAIVKAKEILEDLGPSIVSFRAPNLKFPQEYVDILQGNGFKIDSSIAKYKPPFPGKPYMIGDITRIPASITSSFLRLPLPIILPILDNMHDPVLFVHPWEFVDMSHSPIRWDCKFNTGKFALKSLSAVIMHFKTKGYNFLTMSEMAAEDDNRNEVEIVSQE</sequence>
<keyword evidence="2" id="KW-0378">Hydrolase</keyword>
<keyword evidence="2" id="KW-0326">Glycosidase</keyword>
<dbReference type="STRING" id="867904.Metho_0511"/>
<dbReference type="RefSeq" id="WP_015323947.1">
    <property type="nucleotide sequence ID" value="NC_019977.1"/>
</dbReference>
<dbReference type="GeneID" id="14407617"/>
<keyword evidence="2" id="KW-0858">Xylan degradation</keyword>
<dbReference type="HOGENOM" id="CLU_1141286_0_0_2"/>
<keyword evidence="3" id="KW-1185">Reference proteome</keyword>
<proteinExistence type="predicted"/>
<evidence type="ECO:0000259" key="1">
    <source>
        <dbReference type="Pfam" id="PF01522"/>
    </source>
</evidence>
<dbReference type="InterPro" id="IPR011330">
    <property type="entry name" value="Glyco_hydro/deAcase_b/a-brl"/>
</dbReference>
<dbReference type="PANTHER" id="PTHR47561">
    <property type="entry name" value="POLYSACCHARIDE DEACETYLASE FAMILY PROTEIN (AFU_ORTHOLOGUE AFUA_6G05030)"/>
    <property type="match status" value="1"/>
</dbReference>
<dbReference type="OrthoDB" id="10436at2157"/>
<organism evidence="2 3">
    <name type="scientific">Methanomethylovorans hollandica (strain DSM 15978 / NBRC 107637 / DMS1)</name>
    <dbReference type="NCBI Taxonomy" id="867904"/>
    <lineage>
        <taxon>Archaea</taxon>
        <taxon>Methanobacteriati</taxon>
        <taxon>Methanobacteriota</taxon>
        <taxon>Stenosarchaea group</taxon>
        <taxon>Methanomicrobia</taxon>
        <taxon>Methanosarcinales</taxon>
        <taxon>Methanosarcinaceae</taxon>
        <taxon>Methanomethylovorans</taxon>
    </lineage>
</organism>